<dbReference type="EMBL" id="BPLF01000001">
    <property type="protein sequence ID" value="GIX61743.1"/>
    <property type="molecule type" value="Genomic_DNA"/>
</dbReference>
<reference evidence="2 3" key="1">
    <citation type="submission" date="2021-06" db="EMBL/GenBank/DDBJ databases">
        <title>Genome sequence of Babesia caballi.</title>
        <authorList>
            <person name="Yamagishi J."/>
            <person name="Kidaka T."/>
            <person name="Ochi A."/>
        </authorList>
    </citation>
    <scope>NUCLEOTIDE SEQUENCE [LARGE SCALE GENOMIC DNA]</scope>
    <source>
        <strain evidence="2">USDA-D6B2</strain>
    </source>
</reference>
<feature type="region of interest" description="Disordered" evidence="1">
    <location>
        <begin position="229"/>
        <end position="257"/>
    </location>
</feature>
<feature type="compositionally biased region" description="Basic and acidic residues" evidence="1">
    <location>
        <begin position="84"/>
        <end position="97"/>
    </location>
</feature>
<protein>
    <submittedName>
        <fullName evidence="2">Uncharacterized protein</fullName>
    </submittedName>
</protein>
<comment type="caution">
    <text evidence="2">The sequence shown here is derived from an EMBL/GenBank/DDBJ whole genome shotgun (WGS) entry which is preliminary data.</text>
</comment>
<evidence type="ECO:0000313" key="3">
    <source>
        <dbReference type="Proteomes" id="UP001497744"/>
    </source>
</evidence>
<evidence type="ECO:0000256" key="1">
    <source>
        <dbReference type="SAM" id="MobiDB-lite"/>
    </source>
</evidence>
<feature type="compositionally biased region" description="Basic residues" evidence="1">
    <location>
        <begin position="98"/>
        <end position="109"/>
    </location>
</feature>
<name>A0AAV4LPY0_BABCB</name>
<keyword evidence="3" id="KW-1185">Reference proteome</keyword>
<accession>A0AAV4LPY0</accession>
<organism evidence="2 3">
    <name type="scientific">Babesia caballi</name>
    <dbReference type="NCBI Taxonomy" id="5871"/>
    <lineage>
        <taxon>Eukaryota</taxon>
        <taxon>Sar</taxon>
        <taxon>Alveolata</taxon>
        <taxon>Apicomplexa</taxon>
        <taxon>Aconoidasida</taxon>
        <taxon>Piroplasmida</taxon>
        <taxon>Babesiidae</taxon>
        <taxon>Babesia</taxon>
    </lineage>
</organism>
<evidence type="ECO:0000313" key="2">
    <source>
        <dbReference type="EMBL" id="GIX61743.1"/>
    </source>
</evidence>
<gene>
    <name evidence="2" type="ORF">BcabD6B2_11780</name>
</gene>
<feature type="region of interest" description="Disordered" evidence="1">
    <location>
        <begin position="84"/>
        <end position="188"/>
    </location>
</feature>
<dbReference type="Proteomes" id="UP001497744">
    <property type="component" value="Unassembled WGS sequence"/>
</dbReference>
<dbReference type="GeneID" id="94193226"/>
<dbReference type="AlphaFoldDB" id="A0AAV4LPY0"/>
<sequence>MERSRRRELGLSTREYEESIILERLFKIVKRHRCATCLVRKATHVDQDRDELLCDSCARRCSYTIQIGADHIPKSVVDRLEAAYERRPPHKRESGRKADRKKHSSHSRKYSPASSRYDGFSRYASPDRRRSSRSAKHAQSFESLSTEGSSRHVASSRSKSRARSHSKSHARRRSTSSYSTPRKPSGALVVHRDDSDFFADVHGGRHAADDRNGRYSGWDAFERYPQDTRREAAKRDASLGYRAQHSTGYSPDERFVPKDPYGYDIPVADDMPGMMGLAASHSGGPRNPPRLSDNLRHGGFSASRSAAPFERPEYYNAVNKRMEDPRVARPGYQSAMPMQEYNTPVRDDYPPRMDYGAPAARAPASANPFVTASGRTPDRGADRFDMMSLRAALPANGPAFPSDARAAYGRYEQSRSQPAGVPAYGGLYDRRVRR</sequence>
<feature type="compositionally biased region" description="Basic residues" evidence="1">
    <location>
        <begin position="158"/>
        <end position="174"/>
    </location>
</feature>
<feature type="compositionally biased region" description="Low complexity" evidence="1">
    <location>
        <begin position="175"/>
        <end position="185"/>
    </location>
</feature>
<proteinExistence type="predicted"/>
<dbReference type="RefSeq" id="XP_067713814.1">
    <property type="nucleotide sequence ID" value="XM_067857713.1"/>
</dbReference>
<feature type="region of interest" description="Disordered" evidence="1">
    <location>
        <begin position="411"/>
        <end position="434"/>
    </location>
</feature>